<protein>
    <submittedName>
        <fullName evidence="1">Zinc-dependent metalloprotease</fullName>
    </submittedName>
</protein>
<dbReference type="Gene3D" id="3.40.390.10">
    <property type="entry name" value="Collagenase (Catalytic Domain)"/>
    <property type="match status" value="1"/>
</dbReference>
<dbReference type="GO" id="GO:0008237">
    <property type="term" value="F:metallopeptidase activity"/>
    <property type="evidence" value="ECO:0007669"/>
    <property type="project" value="UniProtKB-KW"/>
</dbReference>
<keyword evidence="1" id="KW-0645">Protease</keyword>
<keyword evidence="1" id="KW-0378">Hydrolase</keyword>
<dbReference type="Proteomes" id="UP001207742">
    <property type="component" value="Unassembled WGS sequence"/>
</dbReference>
<comment type="caution">
    <text evidence="1">The sequence shown here is derived from an EMBL/GenBank/DDBJ whole genome shotgun (WGS) entry which is preliminary data.</text>
</comment>
<reference evidence="1 2" key="1">
    <citation type="submission" date="2022-10" db="EMBL/GenBank/DDBJ databases">
        <title>Chitinophaga nivalis PC15 sp. nov., isolated from Pyeongchang county, South Korea.</title>
        <authorList>
            <person name="Trinh H.N."/>
        </authorList>
    </citation>
    <scope>NUCLEOTIDE SEQUENCE [LARGE SCALE GENOMIC DNA]</scope>
    <source>
        <strain evidence="1 2">PC14</strain>
    </source>
</reference>
<dbReference type="SUPFAM" id="SSF55486">
    <property type="entry name" value="Metalloproteases ('zincins'), catalytic domain"/>
    <property type="match status" value="1"/>
</dbReference>
<organism evidence="1 2">
    <name type="scientific">Chitinophaga nivalis</name>
    <dbReference type="NCBI Taxonomy" id="2991709"/>
    <lineage>
        <taxon>Bacteria</taxon>
        <taxon>Pseudomonadati</taxon>
        <taxon>Bacteroidota</taxon>
        <taxon>Chitinophagia</taxon>
        <taxon>Chitinophagales</taxon>
        <taxon>Chitinophagaceae</taxon>
        <taxon>Chitinophaga</taxon>
    </lineage>
</organism>
<keyword evidence="1" id="KW-0482">Metalloprotease</keyword>
<dbReference type="InterPro" id="IPR024079">
    <property type="entry name" value="MetalloPept_cat_dom_sf"/>
</dbReference>
<dbReference type="Pfam" id="PF12388">
    <property type="entry name" value="Peptidase_M57"/>
    <property type="match status" value="1"/>
</dbReference>
<keyword evidence="2" id="KW-1185">Reference proteome</keyword>
<proteinExistence type="predicted"/>
<evidence type="ECO:0000313" key="2">
    <source>
        <dbReference type="Proteomes" id="UP001207742"/>
    </source>
</evidence>
<accession>A0ABT3IQN2</accession>
<dbReference type="RefSeq" id="WP_264733085.1">
    <property type="nucleotide sequence ID" value="NZ_JAPDNR010000001.1"/>
</dbReference>
<dbReference type="PROSITE" id="PS51257">
    <property type="entry name" value="PROKAR_LIPOPROTEIN"/>
    <property type="match status" value="1"/>
</dbReference>
<dbReference type="InterPro" id="IPR024653">
    <property type="entry name" value="Peptidase_M10/M27/M57"/>
</dbReference>
<name>A0ABT3IQN2_9BACT</name>
<sequence length="274" mass="29028">MKLPIKSLVCLVVVTGSCIFQSCKKDATSSAAQPDAISETVLAKIQSQGYSTHDVKKTTDGYLVEGDIFLSAAALDKVALNTPILRVPKGEQYRTTNVIGGLPRVITISVTGLPAAYGTATDIAIQRYNALGLQLTLQRVSSNGEVDIQYASLGSGILGQSAGFPSSAGNPPSPIKLNSDANALGSNPSQNYLATVIAHEIGHTIGFRHTDYFNRNYSCGWSWFPNEGDAGVGAINIPGTPTKEDPNSWMLACIGNGVDRPFNANDITALNYLY</sequence>
<gene>
    <name evidence="1" type="ORF">OL497_20370</name>
</gene>
<evidence type="ECO:0000313" key="1">
    <source>
        <dbReference type="EMBL" id="MCW3486269.1"/>
    </source>
</evidence>
<dbReference type="EMBL" id="JAPDNS010000002">
    <property type="protein sequence ID" value="MCW3486269.1"/>
    <property type="molecule type" value="Genomic_DNA"/>
</dbReference>